<dbReference type="Proteomes" id="UP000597761">
    <property type="component" value="Unassembled WGS sequence"/>
</dbReference>
<accession>A0ABQ1P215</accession>
<comment type="caution">
    <text evidence="2">The sequence shown here is derived from an EMBL/GenBank/DDBJ whole genome shotgun (WGS) entry which is preliminary data.</text>
</comment>
<evidence type="ECO:0000313" key="3">
    <source>
        <dbReference type="Proteomes" id="UP000597761"/>
    </source>
</evidence>
<evidence type="ECO:0000313" key="2">
    <source>
        <dbReference type="EMBL" id="GGC88810.1"/>
    </source>
</evidence>
<dbReference type="EMBL" id="BMJI01000006">
    <property type="protein sequence ID" value="GGC88810.1"/>
    <property type="molecule type" value="Genomic_DNA"/>
</dbReference>
<feature type="domain" description="DUF4440" evidence="1">
    <location>
        <begin position="28"/>
        <end position="135"/>
    </location>
</feature>
<dbReference type="InterPro" id="IPR027843">
    <property type="entry name" value="DUF4440"/>
</dbReference>
<evidence type="ECO:0000259" key="1">
    <source>
        <dbReference type="Pfam" id="PF14534"/>
    </source>
</evidence>
<keyword evidence="3" id="KW-1185">Reference proteome</keyword>
<dbReference type="Pfam" id="PF14534">
    <property type="entry name" value="DUF4440"/>
    <property type="match status" value="1"/>
</dbReference>
<reference evidence="3" key="1">
    <citation type="journal article" date="2019" name="Int. J. Syst. Evol. Microbiol.">
        <title>The Global Catalogue of Microorganisms (GCM) 10K type strain sequencing project: providing services to taxonomists for standard genome sequencing and annotation.</title>
        <authorList>
            <consortium name="The Broad Institute Genomics Platform"/>
            <consortium name="The Broad Institute Genome Sequencing Center for Infectious Disease"/>
            <person name="Wu L."/>
            <person name="Ma J."/>
        </authorList>
    </citation>
    <scope>NUCLEOTIDE SEQUENCE [LARGE SCALE GENOMIC DNA]</scope>
    <source>
        <strain evidence="3">CGMCC 1.15480</strain>
    </source>
</reference>
<dbReference type="SUPFAM" id="SSF54427">
    <property type="entry name" value="NTF2-like"/>
    <property type="match status" value="1"/>
</dbReference>
<protein>
    <recommendedName>
        <fullName evidence="1">DUF4440 domain-containing protein</fullName>
    </recommendedName>
</protein>
<dbReference type="Gene3D" id="3.10.450.50">
    <property type="match status" value="1"/>
</dbReference>
<name>A0ABQ1P215_9MICC</name>
<dbReference type="RefSeq" id="WP_188667687.1">
    <property type="nucleotide sequence ID" value="NZ_BMJI01000006.1"/>
</dbReference>
<sequence>MADDAQIETNDDAISPDQVDELVGLMNEAADAYIRGDIDRYLELLEHPEDFTLMAPFGGPTTDRGEDTPEARATTRKFFAAGEATFEVDRHYVSGSLVVLVGVERQHGEVGGLPDQDWSLRVTLVFRRAGHRWQLVHRHADALVHPISFDLLAELARGTEDGTR</sequence>
<organism evidence="2 3">
    <name type="scientific">Tersicoccus solisilvae</name>
    <dbReference type="NCBI Taxonomy" id="1882339"/>
    <lineage>
        <taxon>Bacteria</taxon>
        <taxon>Bacillati</taxon>
        <taxon>Actinomycetota</taxon>
        <taxon>Actinomycetes</taxon>
        <taxon>Micrococcales</taxon>
        <taxon>Micrococcaceae</taxon>
        <taxon>Tersicoccus</taxon>
    </lineage>
</organism>
<dbReference type="InterPro" id="IPR032710">
    <property type="entry name" value="NTF2-like_dom_sf"/>
</dbReference>
<gene>
    <name evidence="2" type="ORF">GCM10011512_14730</name>
</gene>
<proteinExistence type="predicted"/>